<evidence type="ECO:0000313" key="2">
    <source>
        <dbReference type="Proteomes" id="UP001062846"/>
    </source>
</evidence>
<protein>
    <submittedName>
        <fullName evidence="1">Uncharacterized protein</fullName>
    </submittedName>
</protein>
<name>A0ACC0MBB6_RHOML</name>
<gene>
    <name evidence="1" type="ORF">RHMOL_Rhmol09G0069700</name>
</gene>
<sequence length="92" mass="10656">MAEMWTVRDVLWVARRFGFANIVVETDSTFVFNALRRRHVQAGRLCRVLHEILVLASEFSSLQVIFCYRESNGVPDSLAKHVATTQEHFVLY</sequence>
<reference evidence="1" key="1">
    <citation type="submission" date="2022-02" db="EMBL/GenBank/DDBJ databases">
        <title>Plant Genome Project.</title>
        <authorList>
            <person name="Zhang R.-G."/>
        </authorList>
    </citation>
    <scope>NUCLEOTIDE SEQUENCE</scope>
    <source>
        <strain evidence="1">AT1</strain>
    </source>
</reference>
<proteinExistence type="predicted"/>
<comment type="caution">
    <text evidence="1">The sequence shown here is derived from an EMBL/GenBank/DDBJ whole genome shotgun (WGS) entry which is preliminary data.</text>
</comment>
<keyword evidence="2" id="KW-1185">Reference proteome</keyword>
<accession>A0ACC0MBB6</accession>
<dbReference type="Proteomes" id="UP001062846">
    <property type="component" value="Chromosome 9"/>
</dbReference>
<evidence type="ECO:0000313" key="1">
    <source>
        <dbReference type="EMBL" id="KAI8538036.1"/>
    </source>
</evidence>
<dbReference type="EMBL" id="CM046396">
    <property type="protein sequence ID" value="KAI8538036.1"/>
    <property type="molecule type" value="Genomic_DNA"/>
</dbReference>
<organism evidence="1 2">
    <name type="scientific">Rhododendron molle</name>
    <name type="common">Chinese azalea</name>
    <name type="synonym">Azalea mollis</name>
    <dbReference type="NCBI Taxonomy" id="49168"/>
    <lineage>
        <taxon>Eukaryota</taxon>
        <taxon>Viridiplantae</taxon>
        <taxon>Streptophyta</taxon>
        <taxon>Embryophyta</taxon>
        <taxon>Tracheophyta</taxon>
        <taxon>Spermatophyta</taxon>
        <taxon>Magnoliopsida</taxon>
        <taxon>eudicotyledons</taxon>
        <taxon>Gunneridae</taxon>
        <taxon>Pentapetalae</taxon>
        <taxon>asterids</taxon>
        <taxon>Ericales</taxon>
        <taxon>Ericaceae</taxon>
        <taxon>Ericoideae</taxon>
        <taxon>Rhodoreae</taxon>
        <taxon>Rhododendron</taxon>
    </lineage>
</organism>